<feature type="compositionally biased region" description="Basic and acidic residues" evidence="1">
    <location>
        <begin position="111"/>
        <end position="123"/>
    </location>
</feature>
<dbReference type="EMBL" id="JABCKI010006764">
    <property type="protein sequence ID" value="KAG5633977.1"/>
    <property type="molecule type" value="Genomic_DNA"/>
</dbReference>
<keyword evidence="3" id="KW-1185">Reference proteome</keyword>
<gene>
    <name evidence="2" type="ORF">H0H81_004084</name>
</gene>
<feature type="region of interest" description="Disordered" evidence="1">
    <location>
        <begin position="81"/>
        <end position="139"/>
    </location>
</feature>
<feature type="compositionally biased region" description="Polar residues" evidence="1">
    <location>
        <begin position="124"/>
        <end position="135"/>
    </location>
</feature>
<feature type="region of interest" description="Disordered" evidence="1">
    <location>
        <begin position="157"/>
        <end position="225"/>
    </location>
</feature>
<evidence type="ECO:0000313" key="3">
    <source>
        <dbReference type="Proteomes" id="UP000717328"/>
    </source>
</evidence>
<feature type="compositionally biased region" description="Basic and acidic residues" evidence="1">
    <location>
        <begin position="164"/>
        <end position="173"/>
    </location>
</feature>
<accession>A0A9P7FLN3</accession>
<organism evidence="2 3">
    <name type="scientific">Sphagnurus paluster</name>
    <dbReference type="NCBI Taxonomy" id="117069"/>
    <lineage>
        <taxon>Eukaryota</taxon>
        <taxon>Fungi</taxon>
        <taxon>Dikarya</taxon>
        <taxon>Basidiomycota</taxon>
        <taxon>Agaricomycotina</taxon>
        <taxon>Agaricomycetes</taxon>
        <taxon>Agaricomycetidae</taxon>
        <taxon>Agaricales</taxon>
        <taxon>Tricholomatineae</taxon>
        <taxon>Lyophyllaceae</taxon>
        <taxon>Sphagnurus</taxon>
    </lineage>
</organism>
<name>A0A9P7FLN3_9AGAR</name>
<feature type="non-terminal residue" evidence="2">
    <location>
        <position position="1"/>
    </location>
</feature>
<reference evidence="2" key="1">
    <citation type="submission" date="2021-02" db="EMBL/GenBank/DDBJ databases">
        <authorList>
            <person name="Nieuwenhuis M."/>
            <person name="Van De Peppel L.J.J."/>
        </authorList>
    </citation>
    <scope>NUCLEOTIDE SEQUENCE</scope>
    <source>
        <strain evidence="2">D49</strain>
    </source>
</reference>
<dbReference type="AlphaFoldDB" id="A0A9P7FLN3"/>
<sequence>AVSDFLAYHLQRQKKLGDLAETIYFKQQPYDVVLANIDIIFGPLVEALKAAFLQFRPEPSSKRKRETPLESKNKKRMRFQEEFQNKENHPVTASTTGDRKRYNASQAHTHPRPEFMKNDDNSHRASSSNTTNLNTLFARPTRSDRYSLRSASRSIYAGSTRQEFSARNEDKTALDPSLTHASSLGSFWKPDQAQHAPRGSVPDHLDMYRGDLSPSDPSPRSAHVPRNSFLFSQDSFQDRTQGSSWSIVPHTNPPPSETSVNLELPVVCFPKLPLDENGLKGELLESAPEMTVASLFQPLELDDRDLSQTSKQSLNGRPRPFSMTRPACAGPLVWAWDDNYDAVTQPAKDAPSNLDHSFSFDYNVWP</sequence>
<feature type="region of interest" description="Disordered" evidence="1">
    <location>
        <begin position="240"/>
        <end position="260"/>
    </location>
</feature>
<proteinExistence type="predicted"/>
<evidence type="ECO:0000256" key="1">
    <source>
        <dbReference type="SAM" id="MobiDB-lite"/>
    </source>
</evidence>
<dbReference type="Proteomes" id="UP000717328">
    <property type="component" value="Unassembled WGS sequence"/>
</dbReference>
<protein>
    <submittedName>
        <fullName evidence="2">Uncharacterized protein</fullName>
    </submittedName>
</protein>
<comment type="caution">
    <text evidence="2">The sequence shown here is derived from an EMBL/GenBank/DDBJ whole genome shotgun (WGS) entry which is preliminary data.</text>
</comment>
<evidence type="ECO:0000313" key="2">
    <source>
        <dbReference type="EMBL" id="KAG5633977.1"/>
    </source>
</evidence>
<reference evidence="2" key="2">
    <citation type="submission" date="2021-10" db="EMBL/GenBank/DDBJ databases">
        <title>Phylogenomics reveals ancestral predisposition of the termite-cultivated fungus Termitomyces towards a domesticated lifestyle.</title>
        <authorList>
            <person name="Auxier B."/>
            <person name="Grum-Grzhimaylo A."/>
            <person name="Cardenas M.E."/>
            <person name="Lodge J.D."/>
            <person name="Laessoe T."/>
            <person name="Pedersen O."/>
            <person name="Smith M.E."/>
            <person name="Kuyper T.W."/>
            <person name="Franco-Molano E.A."/>
            <person name="Baroni T.J."/>
            <person name="Aanen D.K."/>
        </authorList>
    </citation>
    <scope>NUCLEOTIDE SEQUENCE</scope>
    <source>
        <strain evidence="2">D49</strain>
    </source>
</reference>